<dbReference type="AlphaFoldDB" id="A0A654DHF2"/>
<protein>
    <recommendedName>
        <fullName evidence="3">Zinc-binding dehydrogenase</fullName>
    </recommendedName>
</protein>
<evidence type="ECO:0008006" key="3">
    <source>
        <dbReference type="Google" id="ProtNLM"/>
    </source>
</evidence>
<dbReference type="Gene3D" id="3.40.50.720">
    <property type="entry name" value="NAD(P)-binding Rossmann-like Domain"/>
    <property type="match status" value="1"/>
</dbReference>
<name>A0A654DHF2_SPHMU</name>
<accession>A0A654DHF2</accession>
<dbReference type="Proteomes" id="UP000432350">
    <property type="component" value="Unassembled WGS sequence"/>
</dbReference>
<dbReference type="EMBL" id="CABWMV010000025">
    <property type="protein sequence ID" value="VXD03938.1"/>
    <property type="molecule type" value="Genomic_DNA"/>
</dbReference>
<dbReference type="Gene3D" id="3.90.180.10">
    <property type="entry name" value="Medium-chain alcohol dehydrogenases, catalytic domain"/>
    <property type="match status" value="1"/>
</dbReference>
<sequence length="46" mass="5072">MQKIASLLENGILKPHISHVFGFDEMAKAHLQIETGRTVGKIVVTL</sequence>
<dbReference type="Pfam" id="PF13602">
    <property type="entry name" value="ADH_zinc_N_2"/>
    <property type="match status" value="1"/>
</dbReference>
<gene>
    <name evidence="1" type="ORF">SPHINGO8BC_60126</name>
</gene>
<evidence type="ECO:0000313" key="2">
    <source>
        <dbReference type="Proteomes" id="UP000432350"/>
    </source>
</evidence>
<proteinExistence type="predicted"/>
<organism evidence="1 2">
    <name type="scientific">Sphingobacterium multivorum</name>
    <dbReference type="NCBI Taxonomy" id="28454"/>
    <lineage>
        <taxon>Bacteria</taxon>
        <taxon>Pseudomonadati</taxon>
        <taxon>Bacteroidota</taxon>
        <taxon>Sphingobacteriia</taxon>
        <taxon>Sphingobacteriales</taxon>
        <taxon>Sphingobacteriaceae</taxon>
        <taxon>Sphingobacterium</taxon>
    </lineage>
</organism>
<evidence type="ECO:0000313" key="1">
    <source>
        <dbReference type="EMBL" id="VXD03938.1"/>
    </source>
</evidence>
<reference evidence="1 2" key="1">
    <citation type="submission" date="2019-10" db="EMBL/GenBank/DDBJ databases">
        <authorList>
            <person name="Karimi E."/>
        </authorList>
    </citation>
    <scope>NUCLEOTIDE SEQUENCE [LARGE SCALE GENOMIC DNA]</scope>
    <source>
        <strain evidence="1">Sphingobacterium sp. 8BC</strain>
    </source>
</reference>